<dbReference type="InterPro" id="IPR042098">
    <property type="entry name" value="TauD-like_sf"/>
</dbReference>
<dbReference type="GO" id="GO:0046872">
    <property type="term" value="F:metal ion binding"/>
    <property type="evidence" value="ECO:0007669"/>
    <property type="project" value="UniProtKB-KW"/>
</dbReference>
<evidence type="ECO:0000313" key="9">
    <source>
        <dbReference type="Proteomes" id="UP000251714"/>
    </source>
</evidence>
<dbReference type="Pfam" id="PF00962">
    <property type="entry name" value="A_deaminase"/>
    <property type="match status" value="1"/>
</dbReference>
<feature type="region of interest" description="Disordered" evidence="5">
    <location>
        <begin position="1"/>
        <end position="21"/>
    </location>
</feature>
<dbReference type="GO" id="GO:0043103">
    <property type="term" value="P:hypoxanthine salvage"/>
    <property type="evidence" value="ECO:0007669"/>
    <property type="project" value="TreeGrafter"/>
</dbReference>
<feature type="domain" description="Adenosine deaminase" evidence="6">
    <location>
        <begin position="408"/>
        <end position="755"/>
    </location>
</feature>
<proteinExistence type="predicted"/>
<dbReference type="SUPFAM" id="SSF51197">
    <property type="entry name" value="Clavaminate synthase-like"/>
    <property type="match status" value="1"/>
</dbReference>
<dbReference type="InterPro" id="IPR032466">
    <property type="entry name" value="Metal_Hydrolase"/>
</dbReference>
<keyword evidence="2" id="KW-0479">Metal-binding</keyword>
<organism evidence="8 9">
    <name type="scientific">Gibberella intermedia</name>
    <name type="common">Bulb rot disease fungus</name>
    <name type="synonym">Fusarium proliferatum</name>
    <dbReference type="NCBI Taxonomy" id="948311"/>
    <lineage>
        <taxon>Eukaryota</taxon>
        <taxon>Fungi</taxon>
        <taxon>Dikarya</taxon>
        <taxon>Ascomycota</taxon>
        <taxon>Pezizomycotina</taxon>
        <taxon>Sordariomycetes</taxon>
        <taxon>Hypocreomycetidae</taxon>
        <taxon>Hypocreales</taxon>
        <taxon>Nectriaceae</taxon>
        <taxon>Fusarium</taxon>
        <taxon>Fusarium fujikuroi species complex</taxon>
    </lineage>
</organism>
<evidence type="ECO:0000259" key="6">
    <source>
        <dbReference type="Pfam" id="PF00962"/>
    </source>
</evidence>
<comment type="caution">
    <text evidence="8">The sequence shown here is derived from an EMBL/GenBank/DDBJ whole genome shotgun (WGS) entry which is preliminary data.</text>
</comment>
<sequence length="765" mass="86831">MSFTTTVTAAPPPGQPDIAYAPNYENYQARTAKRLKEGNLTTSVPDGFPKQLTGDLVWEGDSIGQHYDWTYKLSEDQLGEIDQALHHFKGLGLPLGHISAETFPLPKLHPELRKLSDELHKGHGFFVIRGVNVDNYTREENAIIYVGISSHIASQRGRQDNKFNGKPADVVLTHVKDLSAGQDKSAIGSPAYTTDRQVFHTDSGDIVSLFCLETALEGGASRIASTWRVYNELARTRPDLVHTLSQNWDVENFANPNKKFTSRPLLYHQKATNTRPERVALQYARRYFVGFGALPRSHDIPPITEAQAEALDALHFLGDKLSVSTNFAKGDMQFINNLAVFHARDAFTDSPTQQRHLLRLWLRDPENAWETPEPLLERWAELLLTSQERQKLKEELLATNDDFIRQIPKVEMHIHIDGMVTPELRWKLAQRNGSEVRMGNDKPVIKSLGDLKKAYASVISTSKRHQYQHLDPSLIPPTFFEAYYSSHDVLRTRQDFYDVAMAYFRGASEMNVRYCEVFFDPQAHTSRGVSWEDMMGGLRDAQDESAKTLNVKSAWIMCFLRDQSPESAMEHYQAALRYRDMIIGIGLDSNEHKRPPILFKEVFQRAKKDGFRITAHCDIGQQDTHQNIHQLISPSEGILTHRIDHGLNAADKPELVGLITSQGIGMTICPWAYLRRFNLEETGRRLRTLIDAGVKICISSDDPPLMEGTWVMHNILLARKLCSLTEEDIVQMMKDAVEISWADQDVKTEILAELAEDSYRSAIER</sequence>
<evidence type="ECO:0000259" key="7">
    <source>
        <dbReference type="Pfam" id="PF02668"/>
    </source>
</evidence>
<dbReference type="EMBL" id="PKMI01000025">
    <property type="protein sequence ID" value="RBA14977.1"/>
    <property type="molecule type" value="Genomic_DNA"/>
</dbReference>
<keyword evidence="4" id="KW-0560">Oxidoreductase</keyword>
<dbReference type="InterPro" id="IPR003819">
    <property type="entry name" value="TauD/TfdA-like"/>
</dbReference>
<evidence type="ECO:0000256" key="1">
    <source>
        <dbReference type="ARBA" id="ARBA00001947"/>
    </source>
</evidence>
<evidence type="ECO:0000313" key="8">
    <source>
        <dbReference type="EMBL" id="RBA14977.1"/>
    </source>
</evidence>
<dbReference type="GO" id="GO:0000034">
    <property type="term" value="F:adenine deaminase activity"/>
    <property type="evidence" value="ECO:0007669"/>
    <property type="project" value="TreeGrafter"/>
</dbReference>
<evidence type="ECO:0000256" key="2">
    <source>
        <dbReference type="ARBA" id="ARBA00022723"/>
    </source>
</evidence>
<dbReference type="InterPro" id="IPR001365">
    <property type="entry name" value="A_deaminase_dom"/>
</dbReference>
<dbReference type="PANTHER" id="PTHR43114">
    <property type="entry name" value="ADENINE DEAMINASE"/>
    <property type="match status" value="1"/>
</dbReference>
<dbReference type="NCBIfam" id="TIGR01430">
    <property type="entry name" value="aden_deam"/>
    <property type="match status" value="1"/>
</dbReference>
<dbReference type="GO" id="GO:0005829">
    <property type="term" value="C:cytosol"/>
    <property type="evidence" value="ECO:0007669"/>
    <property type="project" value="TreeGrafter"/>
</dbReference>
<dbReference type="AlphaFoldDB" id="A0A365N2E5"/>
<dbReference type="Pfam" id="PF02668">
    <property type="entry name" value="TauD"/>
    <property type="match status" value="1"/>
</dbReference>
<evidence type="ECO:0008006" key="10">
    <source>
        <dbReference type="Google" id="ProtNLM"/>
    </source>
</evidence>
<feature type="domain" description="TauD/TfdA-like" evidence="7">
    <location>
        <begin position="94"/>
        <end position="361"/>
    </location>
</feature>
<dbReference type="Gene3D" id="3.20.20.140">
    <property type="entry name" value="Metal-dependent hydrolases"/>
    <property type="match status" value="1"/>
</dbReference>
<dbReference type="SUPFAM" id="SSF51556">
    <property type="entry name" value="Metallo-dependent hydrolases"/>
    <property type="match status" value="1"/>
</dbReference>
<dbReference type="FunFam" id="3.60.130.10:FF:000011">
    <property type="entry name" value="Taurine catabolism dioxygenase TauD"/>
    <property type="match status" value="1"/>
</dbReference>
<evidence type="ECO:0000256" key="3">
    <source>
        <dbReference type="ARBA" id="ARBA00022801"/>
    </source>
</evidence>
<accession>A0A365N2E5</accession>
<gene>
    <name evidence="8" type="ORF">FPRO05_13193</name>
</gene>
<dbReference type="Proteomes" id="UP000251714">
    <property type="component" value="Unassembled WGS sequence"/>
</dbReference>
<dbReference type="Gene3D" id="3.60.130.10">
    <property type="entry name" value="Clavaminate synthase-like"/>
    <property type="match status" value="1"/>
</dbReference>
<comment type="cofactor">
    <cofactor evidence="1">
        <name>Zn(2+)</name>
        <dbReference type="ChEBI" id="CHEBI:29105"/>
    </cofactor>
</comment>
<protein>
    <recommendedName>
        <fullName evidence="10">Adenosine deaminase domain-containing protein</fullName>
    </recommendedName>
</protein>
<reference evidence="8 9" key="1">
    <citation type="submission" date="2017-12" db="EMBL/GenBank/DDBJ databases">
        <title>Genome sequence of the mycotoxigenic crop pathogen Fusarium proliferatum, strain ITEM 2341 from Date Palm.</title>
        <authorList>
            <person name="Almiman B.F."/>
            <person name="Shittu T.A."/>
            <person name="Muthumeenakshi S."/>
            <person name="Baroncelli R."/>
            <person name="Sreenivasaprasada S."/>
        </authorList>
    </citation>
    <scope>NUCLEOTIDE SEQUENCE [LARGE SCALE GENOMIC DNA]</scope>
    <source>
        <strain evidence="8 9">ITEM 2341</strain>
    </source>
</reference>
<keyword evidence="3" id="KW-0378">Hydrolase</keyword>
<dbReference type="GO" id="GO:0016491">
    <property type="term" value="F:oxidoreductase activity"/>
    <property type="evidence" value="ECO:0007669"/>
    <property type="project" value="UniProtKB-KW"/>
</dbReference>
<dbReference type="PANTHER" id="PTHR43114:SF7">
    <property type="entry name" value="ADENOSINE DEAMINASE DOMAIN-CONTAINING PROTEIN"/>
    <property type="match status" value="1"/>
</dbReference>
<evidence type="ECO:0000256" key="4">
    <source>
        <dbReference type="ARBA" id="ARBA00023002"/>
    </source>
</evidence>
<name>A0A365N2E5_GIBIN</name>
<evidence type="ECO:0000256" key="5">
    <source>
        <dbReference type="SAM" id="MobiDB-lite"/>
    </source>
</evidence>
<dbReference type="InterPro" id="IPR006330">
    <property type="entry name" value="Ado/ade_deaminase"/>
</dbReference>
<dbReference type="GO" id="GO:0006146">
    <property type="term" value="P:adenine catabolic process"/>
    <property type="evidence" value="ECO:0007669"/>
    <property type="project" value="TreeGrafter"/>
</dbReference>